<dbReference type="PANTHER" id="PTHR24320">
    <property type="entry name" value="RETINOL DEHYDROGENASE"/>
    <property type="match status" value="1"/>
</dbReference>
<dbReference type="GO" id="GO:0016491">
    <property type="term" value="F:oxidoreductase activity"/>
    <property type="evidence" value="ECO:0007669"/>
    <property type="project" value="UniProtKB-KW"/>
</dbReference>
<protein>
    <submittedName>
        <fullName evidence="3">Short-chain dehydrogenase/ reductase-like protein</fullName>
    </submittedName>
</protein>
<comment type="similarity">
    <text evidence="1">Belongs to the short-chain dehydrogenases/reductases (SDR) family.</text>
</comment>
<reference evidence="3" key="1">
    <citation type="journal article" date="2020" name="Stud. Mycol.">
        <title>101 Dothideomycetes genomes: a test case for predicting lifestyles and emergence of pathogens.</title>
        <authorList>
            <person name="Haridas S."/>
            <person name="Albert R."/>
            <person name="Binder M."/>
            <person name="Bloem J."/>
            <person name="Labutti K."/>
            <person name="Salamov A."/>
            <person name="Andreopoulos B."/>
            <person name="Baker S."/>
            <person name="Barry K."/>
            <person name="Bills G."/>
            <person name="Bluhm B."/>
            <person name="Cannon C."/>
            <person name="Castanera R."/>
            <person name="Culley D."/>
            <person name="Daum C."/>
            <person name="Ezra D."/>
            <person name="Gonzalez J."/>
            <person name="Henrissat B."/>
            <person name="Kuo A."/>
            <person name="Liang C."/>
            <person name="Lipzen A."/>
            <person name="Lutzoni F."/>
            <person name="Magnuson J."/>
            <person name="Mondo S."/>
            <person name="Nolan M."/>
            <person name="Ohm R."/>
            <person name="Pangilinan J."/>
            <person name="Park H.-J."/>
            <person name="Ramirez L."/>
            <person name="Alfaro M."/>
            <person name="Sun H."/>
            <person name="Tritt A."/>
            <person name="Yoshinaga Y."/>
            <person name="Zwiers L.-H."/>
            <person name="Turgeon B."/>
            <person name="Goodwin S."/>
            <person name="Spatafora J."/>
            <person name="Crous P."/>
            <person name="Grigoriev I."/>
        </authorList>
    </citation>
    <scope>NUCLEOTIDE SEQUENCE</scope>
    <source>
        <strain evidence="3">CBS 279.74</strain>
    </source>
</reference>
<evidence type="ECO:0000256" key="1">
    <source>
        <dbReference type="ARBA" id="ARBA00006484"/>
    </source>
</evidence>
<dbReference type="PRINTS" id="PR00081">
    <property type="entry name" value="GDHRDH"/>
</dbReference>
<gene>
    <name evidence="3" type="ORF">K504DRAFT_507952</name>
</gene>
<dbReference type="InterPro" id="IPR036291">
    <property type="entry name" value="NAD(P)-bd_dom_sf"/>
</dbReference>
<proteinExistence type="inferred from homology"/>
<accession>A0A6G1JSU0</accession>
<dbReference type="Proteomes" id="UP000799428">
    <property type="component" value="Unassembled WGS sequence"/>
</dbReference>
<keyword evidence="2" id="KW-0560">Oxidoreductase</keyword>
<evidence type="ECO:0000313" key="3">
    <source>
        <dbReference type="EMBL" id="KAF2703383.1"/>
    </source>
</evidence>
<evidence type="ECO:0000256" key="2">
    <source>
        <dbReference type="ARBA" id="ARBA00023002"/>
    </source>
</evidence>
<organism evidence="3 4">
    <name type="scientific">Pleomassaria siparia CBS 279.74</name>
    <dbReference type="NCBI Taxonomy" id="1314801"/>
    <lineage>
        <taxon>Eukaryota</taxon>
        <taxon>Fungi</taxon>
        <taxon>Dikarya</taxon>
        <taxon>Ascomycota</taxon>
        <taxon>Pezizomycotina</taxon>
        <taxon>Dothideomycetes</taxon>
        <taxon>Pleosporomycetidae</taxon>
        <taxon>Pleosporales</taxon>
        <taxon>Pleomassariaceae</taxon>
        <taxon>Pleomassaria</taxon>
    </lineage>
</organism>
<dbReference type="PANTHER" id="PTHR24320:SF154">
    <property type="entry name" value="OXIDOREDUCTASE, SHORT-CHAIN DEHYDROGENASE_REDUCTASE FAMILY (AFU_ORTHOLOGUE AFUA_2G04560)"/>
    <property type="match status" value="1"/>
</dbReference>
<evidence type="ECO:0000313" key="4">
    <source>
        <dbReference type="Proteomes" id="UP000799428"/>
    </source>
</evidence>
<dbReference type="Gene3D" id="3.40.50.720">
    <property type="entry name" value="NAD(P)-binding Rossmann-like Domain"/>
    <property type="match status" value="1"/>
</dbReference>
<dbReference type="InterPro" id="IPR002347">
    <property type="entry name" value="SDR_fam"/>
</dbReference>
<dbReference type="AlphaFoldDB" id="A0A6G1JSU0"/>
<dbReference type="SUPFAM" id="SSF51735">
    <property type="entry name" value="NAD(P)-binding Rossmann-fold domains"/>
    <property type="match status" value="1"/>
</dbReference>
<dbReference type="OrthoDB" id="191139at2759"/>
<dbReference type="EMBL" id="MU005787">
    <property type="protein sequence ID" value="KAF2703383.1"/>
    <property type="molecule type" value="Genomic_DNA"/>
</dbReference>
<dbReference type="Pfam" id="PF00106">
    <property type="entry name" value="adh_short"/>
    <property type="match status" value="1"/>
</dbReference>
<name>A0A6G1JSU0_9PLEO</name>
<sequence length="321" mass="34659">MPAIQGHVNFNPDKDIPSLEGKVIFVTGGTAGIGASTVQLLAVHNPSHIYFSGRNAKASDALIASIHATHPKVGLTFVPMDLTSLSSVKTALTTHFTHTRLDILVCNAGIMAQQTKLSADGYEIQFAVNHLGNAMVTTYLLPTMLATAKTSGSDVRIVNLTSLGYGLHPGDGILFDELDAHSVQNRFFMGPWMRYGQSKLANILYAAELARRHPEVTAVSVHPGVVNTDLVYTQTFINRTFIRITNVFMGEKALEPEQGAWNPVWCAAAAKKEDLKNGGFYVPVGLESSDDLKKDKLAGGAESVALAKKLWEWTDGILAKV</sequence>
<keyword evidence="4" id="KW-1185">Reference proteome</keyword>